<keyword evidence="4 11" id="KW-0808">Transferase</keyword>
<dbReference type="GO" id="GO:0016301">
    <property type="term" value="F:kinase activity"/>
    <property type="evidence" value="ECO:0007669"/>
    <property type="project" value="UniProtKB-KW"/>
</dbReference>
<keyword evidence="7 11" id="KW-0067">ATP-binding</keyword>
<dbReference type="Gene3D" id="3.40.50.300">
    <property type="entry name" value="P-loop containing nucleotide triphosphate hydrolases"/>
    <property type="match status" value="1"/>
</dbReference>
<evidence type="ECO:0000256" key="2">
    <source>
        <dbReference type="ARBA" id="ARBA00006883"/>
    </source>
</evidence>
<evidence type="ECO:0000256" key="9">
    <source>
        <dbReference type="ARBA" id="ARBA00023277"/>
    </source>
</evidence>
<comment type="catalytic activity">
    <reaction evidence="10 11">
        <text>[HPr protein]-O-phospho-L-serine + phosphate + H(+) = [HPr protein]-L-serine + diphosphate</text>
        <dbReference type="Rhea" id="RHEA:46604"/>
        <dbReference type="Rhea" id="RHEA-COMP:11602"/>
        <dbReference type="Rhea" id="RHEA-COMP:11603"/>
        <dbReference type="ChEBI" id="CHEBI:15378"/>
        <dbReference type="ChEBI" id="CHEBI:29999"/>
        <dbReference type="ChEBI" id="CHEBI:33019"/>
        <dbReference type="ChEBI" id="CHEBI:43474"/>
        <dbReference type="ChEBI" id="CHEBI:83421"/>
    </reaction>
</comment>
<dbReference type="EC" id="2.7.11.-" evidence="11"/>
<evidence type="ECO:0000256" key="8">
    <source>
        <dbReference type="ARBA" id="ARBA00023268"/>
    </source>
</evidence>
<keyword evidence="9 11" id="KW-0119">Carbohydrate metabolism</keyword>
<comment type="similarity">
    <text evidence="2 11">Belongs to the HPrK/P family.</text>
</comment>
<dbReference type="PANTHER" id="PTHR30305">
    <property type="entry name" value="PROTEIN YJDM-RELATED"/>
    <property type="match status" value="1"/>
</dbReference>
<keyword evidence="11" id="KW-0479">Metal-binding</keyword>
<comment type="domain">
    <text evidence="11">The Walker A ATP-binding motif also binds Pi and PPi.</text>
</comment>
<comment type="subunit">
    <text evidence="11">Homohexamer.</text>
</comment>
<evidence type="ECO:0000259" key="13">
    <source>
        <dbReference type="Pfam" id="PF07475"/>
    </source>
</evidence>
<evidence type="ECO:0000256" key="5">
    <source>
        <dbReference type="ARBA" id="ARBA00022741"/>
    </source>
</evidence>
<evidence type="ECO:0000313" key="14">
    <source>
        <dbReference type="EMBL" id="GAA4065288.1"/>
    </source>
</evidence>
<gene>
    <name evidence="11 14" type="primary">hprK</name>
    <name evidence="14" type="ORF">GCM10022410_09690</name>
</gene>
<dbReference type="EC" id="2.7.4.-" evidence="11"/>
<evidence type="ECO:0000256" key="6">
    <source>
        <dbReference type="ARBA" id="ARBA00022777"/>
    </source>
</evidence>
<feature type="active site" evidence="11">
    <location>
        <position position="243"/>
    </location>
</feature>
<evidence type="ECO:0000256" key="7">
    <source>
        <dbReference type="ARBA" id="ARBA00022840"/>
    </source>
</evidence>
<dbReference type="SUPFAM" id="SSF75138">
    <property type="entry name" value="HprK N-terminal domain-like"/>
    <property type="match status" value="1"/>
</dbReference>
<dbReference type="InterPro" id="IPR003755">
    <property type="entry name" value="HPr(Ser)_kin/Pase"/>
</dbReference>
<dbReference type="NCBIfam" id="TIGR00679">
    <property type="entry name" value="hpr-ser"/>
    <property type="match status" value="1"/>
</dbReference>
<feature type="domain" description="HPr(Ser) kinase/phosphorylase N-terminal" evidence="12">
    <location>
        <begin position="4"/>
        <end position="127"/>
    </location>
</feature>
<evidence type="ECO:0000313" key="15">
    <source>
        <dbReference type="Proteomes" id="UP001501734"/>
    </source>
</evidence>
<dbReference type="Proteomes" id="UP001501734">
    <property type="component" value="Unassembled WGS sequence"/>
</dbReference>
<dbReference type="SUPFAM" id="SSF53795">
    <property type="entry name" value="PEP carboxykinase-like"/>
    <property type="match status" value="1"/>
</dbReference>
<dbReference type="Pfam" id="PF07475">
    <property type="entry name" value="Hpr_kinase_C"/>
    <property type="match status" value="1"/>
</dbReference>
<dbReference type="InterPro" id="IPR011126">
    <property type="entry name" value="Hpr_kin/Pase_Hpr_N"/>
</dbReference>
<dbReference type="Gene3D" id="3.40.1390.20">
    <property type="entry name" value="HprK N-terminal domain-like"/>
    <property type="match status" value="1"/>
</dbReference>
<keyword evidence="15" id="KW-1185">Reference proteome</keyword>
<dbReference type="Pfam" id="PF02603">
    <property type="entry name" value="Hpr_kinase_N"/>
    <property type="match status" value="1"/>
</dbReference>
<feature type="binding site" evidence="11">
    <location>
        <begin position="153"/>
        <end position="160"/>
    </location>
    <ligand>
        <name>ATP</name>
        <dbReference type="ChEBI" id="CHEBI:30616"/>
    </ligand>
</feature>
<feature type="domain" description="HPr kinase/phosphorylase C-terminal" evidence="13">
    <location>
        <begin position="130"/>
        <end position="298"/>
    </location>
</feature>
<feature type="region of interest" description="Important for the catalytic mechanism of both phosphorylation and dephosphorylation" evidence="11">
    <location>
        <begin position="201"/>
        <end position="210"/>
    </location>
</feature>
<comment type="function">
    <text evidence="11">Catalyzes the ATP- as well as the pyrophosphate-dependent phosphorylation of a specific serine residue in HPr, a phosphocarrier protein of the phosphoenolpyruvate-dependent sugar phosphotransferase system (PTS). HprK/P also catalyzes the pyrophosphate-producing, inorganic phosphate-dependent dephosphorylation (phosphorolysis) of seryl-phosphorylated HPr (P-Ser-HPr). The two antagonistic activities of HprK/P are regulated by several intracellular metabolites, which change their concentration in response to the absence or presence of rapidly metabolisable carbon sources (glucose, fructose, etc.) in the growth medium. Also phosphorylates/dephosphorylates the HPr-like catabolite repression protein crh on a specific serine residue. Therefore, by controlling the phosphorylation state of HPr and crh, HPrK/P is a sensor enzyme that plays a major role in the regulation of carbon metabolism and sugar transport: it mediates carbon catabolite repression (CCR), and regulates PTS-catalyzed carbohydrate uptake and inducer exclusion.</text>
</comment>
<evidence type="ECO:0000256" key="1">
    <source>
        <dbReference type="ARBA" id="ARBA00001120"/>
    </source>
</evidence>
<feature type="binding site" evidence="11">
    <location>
        <position position="202"/>
    </location>
    <ligand>
        <name>Mg(2+)</name>
        <dbReference type="ChEBI" id="CHEBI:18420"/>
    </ligand>
</feature>
<feature type="binding site" evidence="11">
    <location>
        <position position="160"/>
    </location>
    <ligand>
        <name>Mg(2+)</name>
        <dbReference type="ChEBI" id="CHEBI:18420"/>
    </ligand>
</feature>
<accession>A0ABP7VEM5</accession>
<protein>
    <recommendedName>
        <fullName evidence="11">HPr kinase/phosphorylase</fullName>
        <shortName evidence="11">HPrK/P</shortName>
        <ecNumber evidence="11">2.7.11.-</ecNumber>
        <ecNumber evidence="11">2.7.4.-</ecNumber>
    </recommendedName>
    <alternativeName>
        <fullName evidence="11">HPr(Ser) kinase/phosphorylase</fullName>
    </alternativeName>
</protein>
<organism evidence="14 15">
    <name type="scientific">Amphibacillus indicireducens</name>
    <dbReference type="NCBI Taxonomy" id="1076330"/>
    <lineage>
        <taxon>Bacteria</taxon>
        <taxon>Bacillati</taxon>
        <taxon>Bacillota</taxon>
        <taxon>Bacilli</taxon>
        <taxon>Bacillales</taxon>
        <taxon>Bacillaceae</taxon>
        <taxon>Amphibacillus</taxon>
    </lineage>
</organism>
<comment type="catalytic activity">
    <reaction evidence="1 11">
        <text>[HPr protein]-L-serine + ATP = [HPr protein]-O-phospho-L-serine + ADP + H(+)</text>
        <dbReference type="Rhea" id="RHEA:46600"/>
        <dbReference type="Rhea" id="RHEA-COMP:11602"/>
        <dbReference type="Rhea" id="RHEA-COMP:11603"/>
        <dbReference type="ChEBI" id="CHEBI:15378"/>
        <dbReference type="ChEBI" id="CHEBI:29999"/>
        <dbReference type="ChEBI" id="CHEBI:30616"/>
        <dbReference type="ChEBI" id="CHEBI:83421"/>
        <dbReference type="ChEBI" id="CHEBI:456216"/>
    </reaction>
</comment>
<keyword evidence="5 11" id="KW-0547">Nucleotide-binding</keyword>
<name>A0ABP7VEM5_9BACI</name>
<comment type="caution">
    <text evidence="14">The sequence shown here is derived from an EMBL/GenBank/DDBJ whole genome shotgun (WGS) entry which is preliminary data.</text>
</comment>
<keyword evidence="11" id="KW-0460">Magnesium</keyword>
<dbReference type="HAMAP" id="MF_01249">
    <property type="entry name" value="HPr_kinase"/>
    <property type="match status" value="1"/>
</dbReference>
<dbReference type="PANTHER" id="PTHR30305:SF1">
    <property type="entry name" value="HPR KINASE_PHOSPHORYLASE"/>
    <property type="match status" value="1"/>
</dbReference>
<keyword evidence="8 11" id="KW-0511">Multifunctional enzyme</keyword>
<reference evidence="15" key="1">
    <citation type="journal article" date="2019" name="Int. J. Syst. Evol. Microbiol.">
        <title>The Global Catalogue of Microorganisms (GCM) 10K type strain sequencing project: providing services to taxonomists for standard genome sequencing and annotation.</title>
        <authorList>
            <consortium name="The Broad Institute Genomics Platform"/>
            <consortium name="The Broad Institute Genome Sequencing Center for Infectious Disease"/>
            <person name="Wu L."/>
            <person name="Ma J."/>
        </authorList>
    </citation>
    <scope>NUCLEOTIDE SEQUENCE [LARGE SCALE GENOMIC DNA]</scope>
    <source>
        <strain evidence="15">JCM 17250</strain>
    </source>
</reference>
<keyword evidence="3 11" id="KW-0723">Serine/threonine-protein kinase</keyword>
<evidence type="ECO:0000256" key="11">
    <source>
        <dbReference type="HAMAP-Rule" id="MF_01249"/>
    </source>
</evidence>
<dbReference type="CDD" id="cd01918">
    <property type="entry name" value="HprK_C"/>
    <property type="match status" value="1"/>
</dbReference>
<comment type="cofactor">
    <cofactor evidence="11">
        <name>Mg(2+)</name>
        <dbReference type="ChEBI" id="CHEBI:18420"/>
    </cofactor>
</comment>
<dbReference type="InterPro" id="IPR011104">
    <property type="entry name" value="Hpr_kin/Pase_C"/>
</dbReference>
<feature type="active site" evidence="11">
    <location>
        <position position="138"/>
    </location>
</feature>
<dbReference type="InterPro" id="IPR027417">
    <property type="entry name" value="P-loop_NTPase"/>
</dbReference>
<feature type="active site" description="Proton acceptor; for phosphorylation activity. Proton donor; for dephosphorylation activity" evidence="11">
    <location>
        <position position="177"/>
    </location>
</feature>
<evidence type="ECO:0000256" key="10">
    <source>
        <dbReference type="ARBA" id="ARBA00047657"/>
    </source>
</evidence>
<sequence length="317" mass="35843">MSKVQTKHLVKQFNLEIIAGHDGLDRGFVMSDISRPGIELTGYFRYYPKARIQVLGKTEISYLNELSEQERIDRSKRLCTNVTPCIVITRGLEAPQELIDQCNKSNVPLLSSPYKTTRVVSRLTNFLEAEFAPFTTMHGVLVDIHGVGVLITGQSGVGKSETALELVKRGHRLVADDSVEIRQEDYDRLIGSSPELIEHLLEIRGLGIINVMTLFGASAVRSRKEIDYVINLEIWNEKKQYDRIGIDDELIRIIDVEIPKTTLPVRPGRNLAVIIEVAAMNFRLKRLGVNAAEEFSNRLTEMIEKEKENLENGIRSE</sequence>
<dbReference type="RefSeq" id="WP_344910926.1">
    <property type="nucleotide sequence ID" value="NZ_BAABDL010000051.1"/>
</dbReference>
<evidence type="ECO:0000256" key="3">
    <source>
        <dbReference type="ARBA" id="ARBA00022527"/>
    </source>
</evidence>
<dbReference type="EMBL" id="BAABDL010000051">
    <property type="protein sequence ID" value="GAA4065288.1"/>
    <property type="molecule type" value="Genomic_DNA"/>
</dbReference>
<dbReference type="InterPro" id="IPR028979">
    <property type="entry name" value="Ser_kin/Pase_Hpr-like_N_sf"/>
</dbReference>
<feature type="active site" evidence="11">
    <location>
        <position position="159"/>
    </location>
</feature>
<proteinExistence type="inferred from homology"/>
<feature type="region of interest" description="Important for the catalytic mechanism of dephosphorylation" evidence="11">
    <location>
        <begin position="264"/>
        <end position="269"/>
    </location>
</feature>
<evidence type="ECO:0000256" key="4">
    <source>
        <dbReference type="ARBA" id="ARBA00022679"/>
    </source>
</evidence>
<comment type="miscellaneous">
    <text evidence="11">Both phosphorylation and phosphorolysis are carried out by the same active site and suggest a common mechanism for both reactions.</text>
</comment>
<keyword evidence="6 11" id="KW-0418">Kinase</keyword>
<evidence type="ECO:0000259" key="12">
    <source>
        <dbReference type="Pfam" id="PF02603"/>
    </source>
</evidence>